<proteinExistence type="predicted"/>
<dbReference type="SUPFAM" id="SSF50475">
    <property type="entry name" value="FMN-binding split barrel"/>
    <property type="match status" value="1"/>
</dbReference>
<dbReference type="RefSeq" id="WP_256400545.1">
    <property type="nucleotide sequence ID" value="NZ_JANHJR010000003.1"/>
</dbReference>
<evidence type="ECO:0000313" key="1">
    <source>
        <dbReference type="EMBL" id="MFD1647398.1"/>
    </source>
</evidence>
<comment type="caution">
    <text evidence="1">The sequence shown here is derived from an EMBL/GenBank/DDBJ whole genome shotgun (WGS) entry which is preliminary data.</text>
</comment>
<dbReference type="Proteomes" id="UP001597034">
    <property type="component" value="Unassembled WGS sequence"/>
</dbReference>
<dbReference type="AlphaFoldDB" id="A0ABD6DMR3"/>
<dbReference type="EMBL" id="JBHUDO010000003">
    <property type="protein sequence ID" value="MFD1647398.1"/>
    <property type="molecule type" value="Genomic_DNA"/>
</dbReference>
<dbReference type="Pfam" id="PF12900">
    <property type="entry name" value="Pyridox_ox_2"/>
    <property type="match status" value="1"/>
</dbReference>
<dbReference type="Gene3D" id="2.30.110.10">
    <property type="entry name" value="Electron Transport, Fmn-binding Protein, Chain A"/>
    <property type="match status" value="1"/>
</dbReference>
<evidence type="ECO:0000313" key="2">
    <source>
        <dbReference type="Proteomes" id="UP001597034"/>
    </source>
</evidence>
<name>A0ABD6DMR3_9EURY</name>
<accession>A0ABD6DMR3</accession>
<keyword evidence="2" id="KW-1185">Reference proteome</keyword>
<protein>
    <submittedName>
        <fullName evidence="1">Pyridoxamine 5'-phosphate oxidase family protein</fullName>
    </submittedName>
</protein>
<sequence>MTLEDLAAYGIEHMDDDAVRAFLTTQGTGVLGLPADGAPALLPLSFGYDGDETLYFTFVVGSGSEKRELSDRAETAAFLVYRADTPFTWQSVRLTGRIEPVPDDEMDTARDALENAWRPDLFERAMDEVEVALYRFVVADWSGIKQTGLPPGFEE</sequence>
<dbReference type="InterPro" id="IPR012349">
    <property type="entry name" value="Split_barrel_FMN-bd"/>
</dbReference>
<gene>
    <name evidence="1" type="ORF">ACFSBL_17050</name>
</gene>
<organism evidence="1 2">
    <name type="scientific">Haloarchaeobius litoreus</name>
    <dbReference type="NCBI Taxonomy" id="755306"/>
    <lineage>
        <taxon>Archaea</taxon>
        <taxon>Methanobacteriati</taxon>
        <taxon>Methanobacteriota</taxon>
        <taxon>Stenosarchaea group</taxon>
        <taxon>Halobacteria</taxon>
        <taxon>Halobacteriales</taxon>
        <taxon>Halorubellaceae</taxon>
        <taxon>Haloarchaeobius</taxon>
    </lineage>
</organism>
<dbReference type="InterPro" id="IPR024747">
    <property type="entry name" value="Pyridox_Oxase-rel"/>
</dbReference>
<reference evidence="1 2" key="1">
    <citation type="journal article" date="2019" name="Int. J. Syst. Evol. Microbiol.">
        <title>The Global Catalogue of Microorganisms (GCM) 10K type strain sequencing project: providing services to taxonomists for standard genome sequencing and annotation.</title>
        <authorList>
            <consortium name="The Broad Institute Genomics Platform"/>
            <consortium name="The Broad Institute Genome Sequencing Center for Infectious Disease"/>
            <person name="Wu L."/>
            <person name="Ma J."/>
        </authorList>
    </citation>
    <scope>NUCLEOTIDE SEQUENCE [LARGE SCALE GENOMIC DNA]</scope>
    <source>
        <strain evidence="1 2">CGMCC 1.10390</strain>
    </source>
</reference>